<dbReference type="AlphaFoldDB" id="A0A9D1R439"/>
<comment type="caution">
    <text evidence="6">The sequence shown here is derived from an EMBL/GenBank/DDBJ whole genome shotgun (WGS) entry which is preliminary data.</text>
</comment>
<dbReference type="GO" id="GO:0006419">
    <property type="term" value="P:alanyl-tRNA aminoacylation"/>
    <property type="evidence" value="ECO:0007669"/>
    <property type="project" value="InterPro"/>
</dbReference>
<gene>
    <name evidence="6" type="ORF">H9742_07385</name>
</gene>
<proteinExistence type="predicted"/>
<dbReference type="InterPro" id="IPR051335">
    <property type="entry name" value="Alanyl-tRNA_Editing_Enzymes"/>
</dbReference>
<dbReference type="InterPro" id="IPR012947">
    <property type="entry name" value="tRNA_SAD"/>
</dbReference>
<keyword evidence="3" id="KW-0479">Metal-binding</keyword>
<dbReference type="SUPFAM" id="SSF55186">
    <property type="entry name" value="ThrRS/AlaRS common domain"/>
    <property type="match status" value="1"/>
</dbReference>
<evidence type="ECO:0000256" key="3">
    <source>
        <dbReference type="ARBA" id="ARBA00022723"/>
    </source>
</evidence>
<evidence type="ECO:0000313" key="7">
    <source>
        <dbReference type="Proteomes" id="UP000824265"/>
    </source>
</evidence>
<dbReference type="InterPro" id="IPR018163">
    <property type="entry name" value="Thr/Ala-tRNA-synth_IIc_edit"/>
</dbReference>
<reference evidence="6" key="1">
    <citation type="journal article" date="2021" name="PeerJ">
        <title>Extensive microbial diversity within the chicken gut microbiome revealed by metagenomics and culture.</title>
        <authorList>
            <person name="Gilroy R."/>
            <person name="Ravi A."/>
            <person name="Getino M."/>
            <person name="Pursley I."/>
            <person name="Horton D.L."/>
            <person name="Alikhan N.F."/>
            <person name="Baker D."/>
            <person name="Gharbi K."/>
            <person name="Hall N."/>
            <person name="Watson M."/>
            <person name="Adriaenssens E.M."/>
            <person name="Foster-Nyarko E."/>
            <person name="Jarju S."/>
            <person name="Secka A."/>
            <person name="Antonio M."/>
            <person name="Oren A."/>
            <person name="Chaudhuri R.R."/>
            <person name="La Ragione R."/>
            <person name="Hildebrand F."/>
            <person name="Pallen M.J."/>
        </authorList>
    </citation>
    <scope>NUCLEOTIDE SEQUENCE</scope>
    <source>
        <strain evidence="6">CHK195-6426</strain>
    </source>
</reference>
<name>A0A9D1R439_9FIRM</name>
<dbReference type="Proteomes" id="UP000824265">
    <property type="component" value="Unassembled WGS sequence"/>
</dbReference>
<evidence type="ECO:0000259" key="5">
    <source>
        <dbReference type="PROSITE" id="PS50860"/>
    </source>
</evidence>
<organism evidence="6 7">
    <name type="scientific">Candidatus Acetatifactor stercoripullorum</name>
    <dbReference type="NCBI Taxonomy" id="2838414"/>
    <lineage>
        <taxon>Bacteria</taxon>
        <taxon>Bacillati</taxon>
        <taxon>Bacillota</taxon>
        <taxon>Clostridia</taxon>
        <taxon>Lachnospirales</taxon>
        <taxon>Lachnospiraceae</taxon>
        <taxon>Acetatifactor</taxon>
    </lineage>
</organism>
<dbReference type="PANTHER" id="PTHR43462:SF1">
    <property type="entry name" value="ALANYL-TRNA EDITING PROTEIN AARSD1"/>
    <property type="match status" value="1"/>
</dbReference>
<dbReference type="Pfam" id="PF01411">
    <property type="entry name" value="tRNA-synt_2c"/>
    <property type="match status" value="1"/>
</dbReference>
<dbReference type="GO" id="GO:0003676">
    <property type="term" value="F:nucleic acid binding"/>
    <property type="evidence" value="ECO:0007669"/>
    <property type="project" value="InterPro"/>
</dbReference>
<dbReference type="Pfam" id="PF07973">
    <property type="entry name" value="tRNA_SAD"/>
    <property type="match status" value="1"/>
</dbReference>
<dbReference type="Gene3D" id="2.40.30.130">
    <property type="match status" value="1"/>
</dbReference>
<dbReference type="Gene3D" id="3.30.980.10">
    <property type="entry name" value="Threonyl-trna Synthetase, Chain A, domain 2"/>
    <property type="match status" value="1"/>
</dbReference>
<comment type="cofactor">
    <cofactor evidence="1">
        <name>Zn(2+)</name>
        <dbReference type="ChEBI" id="CHEBI:29105"/>
    </cofactor>
</comment>
<reference evidence="6" key="2">
    <citation type="submission" date="2021-04" db="EMBL/GenBank/DDBJ databases">
        <authorList>
            <person name="Gilroy R."/>
        </authorList>
    </citation>
    <scope>NUCLEOTIDE SEQUENCE</scope>
    <source>
        <strain evidence="6">CHK195-6426</strain>
    </source>
</reference>
<dbReference type="InterPro" id="IPR009000">
    <property type="entry name" value="Transl_B-barrel_sf"/>
</dbReference>
<evidence type="ECO:0000256" key="4">
    <source>
        <dbReference type="ARBA" id="ARBA00022833"/>
    </source>
</evidence>
<dbReference type="GO" id="GO:0005737">
    <property type="term" value="C:cytoplasm"/>
    <property type="evidence" value="ECO:0007669"/>
    <property type="project" value="UniProtKB-SubCell"/>
</dbReference>
<comment type="subcellular location">
    <subcellularLocation>
        <location evidence="2">Cytoplasm</location>
    </subcellularLocation>
</comment>
<feature type="domain" description="Alanyl-transfer RNA synthetases family profile" evidence="5">
    <location>
        <begin position="1"/>
        <end position="240"/>
    </location>
</feature>
<dbReference type="PROSITE" id="PS50860">
    <property type="entry name" value="AA_TRNA_LIGASE_II_ALA"/>
    <property type="match status" value="1"/>
</dbReference>
<accession>A0A9D1R439</accession>
<dbReference type="GO" id="GO:0046872">
    <property type="term" value="F:metal ion binding"/>
    <property type="evidence" value="ECO:0007669"/>
    <property type="project" value="UniProtKB-KW"/>
</dbReference>
<dbReference type="SUPFAM" id="SSF50447">
    <property type="entry name" value="Translation proteins"/>
    <property type="match status" value="1"/>
</dbReference>
<dbReference type="GO" id="GO:0002161">
    <property type="term" value="F:aminoacyl-tRNA deacylase activity"/>
    <property type="evidence" value="ECO:0007669"/>
    <property type="project" value="UniProtKB-ARBA"/>
</dbReference>
<dbReference type="InterPro" id="IPR018165">
    <property type="entry name" value="Ala-tRNA-synth_IIc_core"/>
</dbReference>
<sequence length="387" mass="42530">MKNTHKIYYDNVHQTEFEARVLECAAEEKTGRYRIILDKTAFFPEEGGQVADAGFLDEQKVLDVQIKDNIIYHYTQAPFPEGHTVRGRVDWAQRFDFMQQHTGEHILSGLVNAHYGYDNVGFHLGLSEVTLDFNKNLSLEQLRAIEVLANQAVWADLPVYVSTPSPDALSRMTYRSKIALDKGVRIVEIPGVDICACCAPHVESTGQIGLIKITGAQSHRGGVRVTILCGNRALSDYTKKQDAVSGISALLSAKPEDTPQAVKRLLSENAALKARTGQLQAKLLSQQIKDLPSPEETDHVVLFTGDLDSIALRNAVNTLTKDYPGFCAIFAGDDKSGYRYVIGSAGKDCRELAQRLGQRFQAKGGGSAPMVQGSISAPESDIRAFFQ</sequence>
<evidence type="ECO:0000256" key="1">
    <source>
        <dbReference type="ARBA" id="ARBA00001947"/>
    </source>
</evidence>
<dbReference type="InterPro" id="IPR018164">
    <property type="entry name" value="Ala-tRNA-synth_IIc_N"/>
</dbReference>
<evidence type="ECO:0000256" key="2">
    <source>
        <dbReference type="ARBA" id="ARBA00004496"/>
    </source>
</evidence>
<evidence type="ECO:0000313" key="6">
    <source>
        <dbReference type="EMBL" id="HIW81336.1"/>
    </source>
</evidence>
<dbReference type="SMART" id="SM00863">
    <property type="entry name" value="tRNA_SAD"/>
    <property type="match status" value="1"/>
</dbReference>
<dbReference type="GO" id="GO:0005524">
    <property type="term" value="F:ATP binding"/>
    <property type="evidence" value="ECO:0007669"/>
    <property type="project" value="InterPro"/>
</dbReference>
<dbReference type="PANTHER" id="PTHR43462">
    <property type="entry name" value="ALANYL-TRNA EDITING PROTEIN"/>
    <property type="match status" value="1"/>
</dbReference>
<dbReference type="GO" id="GO:0004813">
    <property type="term" value="F:alanine-tRNA ligase activity"/>
    <property type="evidence" value="ECO:0007669"/>
    <property type="project" value="InterPro"/>
</dbReference>
<keyword evidence="4" id="KW-0862">Zinc</keyword>
<protein>
    <recommendedName>
        <fullName evidence="5">Alanyl-transfer RNA synthetases family profile domain-containing protein</fullName>
    </recommendedName>
</protein>
<dbReference type="EMBL" id="DXGH01000039">
    <property type="protein sequence ID" value="HIW81336.1"/>
    <property type="molecule type" value="Genomic_DNA"/>
</dbReference>